<gene>
    <name evidence="1" type="ORF">B0H65DRAFT_428327</name>
</gene>
<dbReference type="Gene3D" id="3.90.180.10">
    <property type="entry name" value="Medium-chain alcohol dehydrogenases, catalytic domain"/>
    <property type="match status" value="1"/>
</dbReference>
<dbReference type="Gene3D" id="3.40.50.720">
    <property type="entry name" value="NAD(P)-binding Rossmann-like Domain"/>
    <property type="match status" value="1"/>
</dbReference>
<reference evidence="1" key="1">
    <citation type="journal article" date="2023" name="Mol. Phylogenet. Evol.">
        <title>Genome-scale phylogeny and comparative genomics of the fungal order Sordariales.</title>
        <authorList>
            <person name="Hensen N."/>
            <person name="Bonometti L."/>
            <person name="Westerberg I."/>
            <person name="Brannstrom I.O."/>
            <person name="Guillou S."/>
            <person name="Cros-Aarteil S."/>
            <person name="Calhoun S."/>
            <person name="Haridas S."/>
            <person name="Kuo A."/>
            <person name="Mondo S."/>
            <person name="Pangilinan J."/>
            <person name="Riley R."/>
            <person name="LaButti K."/>
            <person name="Andreopoulos B."/>
            <person name="Lipzen A."/>
            <person name="Chen C."/>
            <person name="Yan M."/>
            <person name="Daum C."/>
            <person name="Ng V."/>
            <person name="Clum A."/>
            <person name="Steindorff A."/>
            <person name="Ohm R.A."/>
            <person name="Martin F."/>
            <person name="Silar P."/>
            <person name="Natvig D.O."/>
            <person name="Lalanne C."/>
            <person name="Gautier V."/>
            <person name="Ament-Velasquez S.L."/>
            <person name="Kruys A."/>
            <person name="Hutchinson M.I."/>
            <person name="Powell A.J."/>
            <person name="Barry K."/>
            <person name="Miller A.N."/>
            <person name="Grigoriev I.V."/>
            <person name="Debuchy R."/>
            <person name="Gladieux P."/>
            <person name="Hiltunen Thoren M."/>
            <person name="Johannesson H."/>
        </authorList>
    </citation>
    <scope>NUCLEOTIDE SEQUENCE</scope>
    <source>
        <strain evidence="1">CBS 560.94</strain>
    </source>
</reference>
<dbReference type="EMBL" id="JAUEPP010000005">
    <property type="protein sequence ID" value="KAK3342344.1"/>
    <property type="molecule type" value="Genomic_DNA"/>
</dbReference>
<dbReference type="PANTHER" id="PTHR45033">
    <property type="match status" value="1"/>
</dbReference>
<keyword evidence="2" id="KW-1185">Reference proteome</keyword>
<accession>A0AAE0JD85</accession>
<comment type="caution">
    <text evidence="1">The sequence shown here is derived from an EMBL/GenBank/DDBJ whole genome shotgun (WGS) entry which is preliminary data.</text>
</comment>
<evidence type="ECO:0000313" key="1">
    <source>
        <dbReference type="EMBL" id="KAK3342344.1"/>
    </source>
</evidence>
<organism evidence="1 2">
    <name type="scientific">Neurospora tetraspora</name>
    <dbReference type="NCBI Taxonomy" id="94610"/>
    <lineage>
        <taxon>Eukaryota</taxon>
        <taxon>Fungi</taxon>
        <taxon>Dikarya</taxon>
        <taxon>Ascomycota</taxon>
        <taxon>Pezizomycotina</taxon>
        <taxon>Sordariomycetes</taxon>
        <taxon>Sordariomycetidae</taxon>
        <taxon>Sordariales</taxon>
        <taxon>Sordariaceae</taxon>
        <taxon>Neurospora</taxon>
    </lineage>
</organism>
<dbReference type="GeneID" id="87861906"/>
<sequence length="85" mass="9385">MAAWFLAAHSISFAPQPSVVLKNVELKGSTMGSRKEFEEMVGFVREKGIRPVVSKVVRGLDNLGGIDELFEEMKEASMPSQNDKT</sequence>
<dbReference type="AlphaFoldDB" id="A0AAE0JD85"/>
<evidence type="ECO:0000313" key="2">
    <source>
        <dbReference type="Proteomes" id="UP001278500"/>
    </source>
</evidence>
<dbReference type="Proteomes" id="UP001278500">
    <property type="component" value="Unassembled WGS sequence"/>
</dbReference>
<proteinExistence type="predicted"/>
<reference evidence="1" key="2">
    <citation type="submission" date="2023-06" db="EMBL/GenBank/DDBJ databases">
        <authorList>
            <consortium name="Lawrence Berkeley National Laboratory"/>
            <person name="Haridas S."/>
            <person name="Hensen N."/>
            <person name="Bonometti L."/>
            <person name="Westerberg I."/>
            <person name="Brannstrom I.O."/>
            <person name="Guillou S."/>
            <person name="Cros-Aarteil S."/>
            <person name="Calhoun S."/>
            <person name="Kuo A."/>
            <person name="Mondo S."/>
            <person name="Pangilinan J."/>
            <person name="Riley R."/>
            <person name="Labutti K."/>
            <person name="Andreopoulos B."/>
            <person name="Lipzen A."/>
            <person name="Chen C."/>
            <person name="Yanf M."/>
            <person name="Daum C."/>
            <person name="Ng V."/>
            <person name="Clum A."/>
            <person name="Steindorff A."/>
            <person name="Ohm R."/>
            <person name="Martin F."/>
            <person name="Silar P."/>
            <person name="Natvig D."/>
            <person name="Lalanne C."/>
            <person name="Gautier V."/>
            <person name="Ament-Velasquez S.L."/>
            <person name="Kruys A."/>
            <person name="Hutchinson M.I."/>
            <person name="Powell A.J."/>
            <person name="Barry K."/>
            <person name="Miller A.N."/>
            <person name="Grigoriev I.V."/>
            <person name="Debuchy R."/>
            <person name="Gladieux P."/>
            <person name="Thoren M.H."/>
            <person name="Johannesson H."/>
        </authorList>
    </citation>
    <scope>NUCLEOTIDE SEQUENCE</scope>
    <source>
        <strain evidence="1">CBS 560.94</strain>
    </source>
</reference>
<dbReference type="PANTHER" id="PTHR45033:SF3">
    <property type="entry name" value="DEHYDROGENASE, PUTATIVE (AFU_ORTHOLOGUE AFUA_2G13270)-RELATED"/>
    <property type="match status" value="1"/>
</dbReference>
<dbReference type="RefSeq" id="XP_062680137.1">
    <property type="nucleotide sequence ID" value="XM_062824752.1"/>
</dbReference>
<name>A0AAE0JD85_9PEZI</name>
<protein>
    <submittedName>
        <fullName evidence="1">Uncharacterized protein</fullName>
    </submittedName>
</protein>
<dbReference type="InterPro" id="IPR052711">
    <property type="entry name" value="Zinc_ADH-like"/>
</dbReference>